<dbReference type="InterPro" id="IPR026265">
    <property type="entry name" value="LptC"/>
</dbReference>
<reference evidence="2 3" key="1">
    <citation type="journal article" date="2014" name="Genome Announc.">
        <title>Complete Genome Sequence of Polychlorinated Biphenyl Degrader Comamonas testosteroni TK102 (NBRC 109938).</title>
        <authorList>
            <person name="Fukuda K."/>
            <person name="Hosoyama A."/>
            <person name="Tsuchikane K."/>
            <person name="Ohji S."/>
            <person name="Yamazoe A."/>
            <person name="Fujita N."/>
            <person name="Shintani M."/>
            <person name="Kimbara K."/>
        </authorList>
    </citation>
    <scope>NUCLEOTIDE SEQUENCE [LARGE SCALE GENOMIC DNA]</scope>
    <source>
        <strain evidence="2">TK102</strain>
    </source>
</reference>
<dbReference type="RefSeq" id="WP_043375831.1">
    <property type="nucleotide sequence ID" value="NZ_CP006704.1"/>
</dbReference>
<dbReference type="AlphaFoldDB" id="A0A076Q0H9"/>
<dbReference type="NCBIfam" id="TIGR04409">
    <property type="entry name" value="LptC_YrbK"/>
    <property type="match status" value="1"/>
</dbReference>
<dbReference type="Gene3D" id="2.60.450.10">
    <property type="entry name" value="Lipopolysaccharide (LPS) transport protein A like domain"/>
    <property type="match status" value="1"/>
</dbReference>
<evidence type="ECO:0000256" key="1">
    <source>
        <dbReference type="SAM" id="Phobius"/>
    </source>
</evidence>
<accession>A0A076Q0H9</accession>
<proteinExistence type="predicted"/>
<gene>
    <name evidence="2" type="ORF">O987_27910</name>
</gene>
<dbReference type="HOGENOM" id="CLU_100563_2_1_4"/>
<keyword evidence="1" id="KW-0812">Transmembrane</keyword>
<dbReference type="KEGG" id="ctes:O987_27910"/>
<keyword evidence="1" id="KW-0472">Membrane</keyword>
<dbReference type="EMBL" id="CP006704">
    <property type="protein sequence ID" value="AIJ49630.1"/>
    <property type="molecule type" value="Genomic_DNA"/>
</dbReference>
<sequence length="206" mass="22923">MSGQWRRVGDKASMYLPVLIMGLLALGTWWLVRNAPKPLSSGTERAVRHDPDYFLKDFVIKNFEASGRLKSRLNGTTGEHFPDTDTLEIQDARMLSFTPDGRKTIGSSNRALSNGDGSEIQMFGQAVITREPVPATATQKALPGMKLESEFLQLWPNEERASTNKPVVMTRGSDKFTGDSMQYGHLDQILQMQGRVKGIIQPSQKP</sequence>
<name>A0A076Q0H9_COMTE</name>
<dbReference type="InterPro" id="IPR010664">
    <property type="entry name" value="LipoPS_assembly_LptC-rel"/>
</dbReference>
<dbReference type="Proteomes" id="UP000028782">
    <property type="component" value="Chromosome"/>
</dbReference>
<dbReference type="GO" id="GO:0015221">
    <property type="term" value="F:lipopolysaccharide transmembrane transporter activity"/>
    <property type="evidence" value="ECO:0007669"/>
    <property type="project" value="InterPro"/>
</dbReference>
<dbReference type="GO" id="GO:0005886">
    <property type="term" value="C:plasma membrane"/>
    <property type="evidence" value="ECO:0007669"/>
    <property type="project" value="InterPro"/>
</dbReference>
<feature type="transmembrane region" description="Helical" evidence="1">
    <location>
        <begin position="12"/>
        <end position="32"/>
    </location>
</feature>
<protein>
    <recommendedName>
        <fullName evidence="4">LPS export ABC transporter periplasmic protein LptC</fullName>
    </recommendedName>
</protein>
<organism evidence="2 3">
    <name type="scientific">Comamonas testosteroni TK102</name>
    <dbReference type="NCBI Taxonomy" id="1392005"/>
    <lineage>
        <taxon>Bacteria</taxon>
        <taxon>Pseudomonadati</taxon>
        <taxon>Pseudomonadota</taxon>
        <taxon>Betaproteobacteria</taxon>
        <taxon>Burkholderiales</taxon>
        <taxon>Comamonadaceae</taxon>
        <taxon>Comamonas</taxon>
    </lineage>
</organism>
<evidence type="ECO:0000313" key="2">
    <source>
        <dbReference type="EMBL" id="AIJ49630.1"/>
    </source>
</evidence>
<evidence type="ECO:0008006" key="4">
    <source>
        <dbReference type="Google" id="ProtNLM"/>
    </source>
</evidence>
<dbReference type="Pfam" id="PF06835">
    <property type="entry name" value="LptC"/>
    <property type="match status" value="1"/>
</dbReference>
<keyword evidence="1" id="KW-1133">Transmembrane helix</keyword>
<evidence type="ECO:0000313" key="3">
    <source>
        <dbReference type="Proteomes" id="UP000028782"/>
    </source>
</evidence>